<dbReference type="AlphaFoldDB" id="A0A9D4ME35"/>
<dbReference type="Proteomes" id="UP000828390">
    <property type="component" value="Unassembled WGS sequence"/>
</dbReference>
<evidence type="ECO:0000313" key="2">
    <source>
        <dbReference type="Proteomes" id="UP000828390"/>
    </source>
</evidence>
<reference evidence="1" key="2">
    <citation type="submission" date="2020-11" db="EMBL/GenBank/DDBJ databases">
        <authorList>
            <person name="McCartney M.A."/>
            <person name="Auch B."/>
            <person name="Kono T."/>
            <person name="Mallez S."/>
            <person name="Becker A."/>
            <person name="Gohl D.M."/>
            <person name="Silverstein K.A.T."/>
            <person name="Koren S."/>
            <person name="Bechman K.B."/>
            <person name="Herman A."/>
            <person name="Abrahante J.E."/>
            <person name="Garbe J."/>
        </authorList>
    </citation>
    <scope>NUCLEOTIDE SEQUENCE</scope>
    <source>
        <strain evidence="1">Duluth1</strain>
        <tissue evidence="1">Whole animal</tissue>
    </source>
</reference>
<dbReference type="EMBL" id="JAIWYP010000002">
    <property type="protein sequence ID" value="KAH3873506.1"/>
    <property type="molecule type" value="Genomic_DNA"/>
</dbReference>
<organism evidence="1 2">
    <name type="scientific">Dreissena polymorpha</name>
    <name type="common">Zebra mussel</name>
    <name type="synonym">Mytilus polymorpha</name>
    <dbReference type="NCBI Taxonomy" id="45954"/>
    <lineage>
        <taxon>Eukaryota</taxon>
        <taxon>Metazoa</taxon>
        <taxon>Spiralia</taxon>
        <taxon>Lophotrochozoa</taxon>
        <taxon>Mollusca</taxon>
        <taxon>Bivalvia</taxon>
        <taxon>Autobranchia</taxon>
        <taxon>Heteroconchia</taxon>
        <taxon>Euheterodonta</taxon>
        <taxon>Imparidentia</taxon>
        <taxon>Neoheterodontei</taxon>
        <taxon>Myida</taxon>
        <taxon>Dreissenoidea</taxon>
        <taxon>Dreissenidae</taxon>
        <taxon>Dreissena</taxon>
    </lineage>
</organism>
<name>A0A9D4ME35_DREPO</name>
<evidence type="ECO:0000313" key="1">
    <source>
        <dbReference type="EMBL" id="KAH3873506.1"/>
    </source>
</evidence>
<protein>
    <submittedName>
        <fullName evidence="1">Uncharacterized protein</fullName>
    </submittedName>
</protein>
<accession>A0A9D4ME35</accession>
<comment type="caution">
    <text evidence="1">The sequence shown here is derived from an EMBL/GenBank/DDBJ whole genome shotgun (WGS) entry which is preliminary data.</text>
</comment>
<keyword evidence="2" id="KW-1185">Reference proteome</keyword>
<sequence length="100" mass="11323">MVQLEEKMTAYMVQMDSIMAGSIPLEMQNGSMKAMYERASNMVTDMMSSSSWSTMAEWMDIFQTAGTMKDVLVTSSDLQWTWSKVEQGYVITTGLCSLYK</sequence>
<reference evidence="1" key="1">
    <citation type="journal article" date="2019" name="bioRxiv">
        <title>The Genome of the Zebra Mussel, Dreissena polymorpha: A Resource for Invasive Species Research.</title>
        <authorList>
            <person name="McCartney M.A."/>
            <person name="Auch B."/>
            <person name="Kono T."/>
            <person name="Mallez S."/>
            <person name="Zhang Y."/>
            <person name="Obille A."/>
            <person name="Becker A."/>
            <person name="Abrahante J.E."/>
            <person name="Garbe J."/>
            <person name="Badalamenti J.P."/>
            <person name="Herman A."/>
            <person name="Mangelson H."/>
            <person name="Liachko I."/>
            <person name="Sullivan S."/>
            <person name="Sone E.D."/>
            <person name="Koren S."/>
            <person name="Silverstein K.A.T."/>
            <person name="Beckman K.B."/>
            <person name="Gohl D.M."/>
        </authorList>
    </citation>
    <scope>NUCLEOTIDE SEQUENCE</scope>
    <source>
        <strain evidence="1">Duluth1</strain>
        <tissue evidence="1">Whole animal</tissue>
    </source>
</reference>
<proteinExistence type="predicted"/>
<gene>
    <name evidence="1" type="ORF">DPMN_036743</name>
</gene>